<dbReference type="Gene3D" id="3.40.50.10310">
    <property type="entry name" value="Creatininase"/>
    <property type="match status" value="1"/>
</dbReference>
<keyword evidence="3 6" id="KW-0378">Hydrolase</keyword>
<keyword evidence="4" id="KW-0862">Zinc</keyword>
<evidence type="ECO:0000256" key="3">
    <source>
        <dbReference type="ARBA" id="ARBA00022801"/>
    </source>
</evidence>
<proteinExistence type="inferred from homology"/>
<dbReference type="STRING" id="937777.Deipe_3404"/>
<dbReference type="PANTHER" id="PTHR35005">
    <property type="entry name" value="3-DEHYDRO-SCYLLO-INOSOSE HYDROLASE"/>
    <property type="match status" value="1"/>
</dbReference>
<dbReference type="AlphaFoldDB" id="L0A4Q8"/>
<evidence type="ECO:0000256" key="1">
    <source>
        <dbReference type="ARBA" id="ARBA00001947"/>
    </source>
</evidence>
<sequence>MLFIQSAALQVYEGFACRRPGQLRSSRNRDRSFDYDLAVRITDMNWMQVEEYLLRDDRCILPLGCTEQHAYLSLATDTILATKLAGDVAEGLNISVFPALTFGITPHFMAYPGTVSASYATYTALLSELLGSLYETGFRRILIINGHGGNSPAQQLLPGWTARSPGARVKWHDWWIAPQTWAAVQEVHPVASHASWMENFPWTRLMGVEMPENAKAAINWSELKGRSPQDIRLQLGDGNFGGPYQVEGRHMARIWQTAVQQTRRLLESAWE</sequence>
<dbReference type="InterPro" id="IPR003785">
    <property type="entry name" value="Creatininase/forma_Hydrolase"/>
</dbReference>
<evidence type="ECO:0000313" key="6">
    <source>
        <dbReference type="EMBL" id="AFZ68841.1"/>
    </source>
</evidence>
<gene>
    <name evidence="6" type="ordered locus">Deipe_3404</name>
</gene>
<dbReference type="InterPro" id="IPR024087">
    <property type="entry name" value="Creatininase-like_sf"/>
</dbReference>
<reference evidence="7" key="1">
    <citation type="submission" date="2012-03" db="EMBL/GenBank/DDBJ databases">
        <title>Complete sequence of chromosome of Deinococcus peraridilitoris DSM 19664.</title>
        <authorList>
            <person name="Lucas S."/>
            <person name="Copeland A."/>
            <person name="Lapidus A."/>
            <person name="Glavina del Rio T."/>
            <person name="Dalin E."/>
            <person name="Tice H."/>
            <person name="Bruce D."/>
            <person name="Goodwin L."/>
            <person name="Pitluck S."/>
            <person name="Peters L."/>
            <person name="Mikhailova N."/>
            <person name="Lu M."/>
            <person name="Kyrpides N."/>
            <person name="Mavromatis K."/>
            <person name="Ivanova N."/>
            <person name="Brettin T."/>
            <person name="Detter J.C."/>
            <person name="Han C."/>
            <person name="Larimer F."/>
            <person name="Land M."/>
            <person name="Hauser L."/>
            <person name="Markowitz V."/>
            <person name="Cheng J.-F."/>
            <person name="Hugenholtz P."/>
            <person name="Woyke T."/>
            <person name="Wu D."/>
            <person name="Pukall R."/>
            <person name="Steenblock K."/>
            <person name="Brambilla E."/>
            <person name="Klenk H.-P."/>
            <person name="Eisen J.A."/>
        </authorList>
    </citation>
    <scope>NUCLEOTIDE SEQUENCE [LARGE SCALE GENOMIC DNA]</scope>
    <source>
        <strain evidence="7">DSM 19664 / LMG 22246 / CIP 109416 / KR-200</strain>
    </source>
</reference>
<organism evidence="6 7">
    <name type="scientific">Deinococcus peraridilitoris (strain DSM 19664 / LMG 22246 / CIP 109416 / KR-200)</name>
    <dbReference type="NCBI Taxonomy" id="937777"/>
    <lineage>
        <taxon>Bacteria</taxon>
        <taxon>Thermotogati</taxon>
        <taxon>Deinococcota</taxon>
        <taxon>Deinococci</taxon>
        <taxon>Deinococcales</taxon>
        <taxon>Deinococcaceae</taxon>
        <taxon>Deinococcus</taxon>
    </lineage>
</organism>
<dbReference type="SUPFAM" id="SSF102215">
    <property type="entry name" value="Creatininase"/>
    <property type="match status" value="1"/>
</dbReference>
<evidence type="ECO:0000256" key="5">
    <source>
        <dbReference type="ARBA" id="ARBA00024029"/>
    </source>
</evidence>
<dbReference type="PANTHER" id="PTHR35005:SF1">
    <property type="entry name" value="2-AMINO-5-FORMYLAMINO-6-RIBOSYLAMINOPYRIMIDIN-4(3H)-ONE 5'-MONOPHOSPHATE DEFORMYLASE"/>
    <property type="match status" value="1"/>
</dbReference>
<dbReference type="GO" id="GO:0009231">
    <property type="term" value="P:riboflavin biosynthetic process"/>
    <property type="evidence" value="ECO:0007669"/>
    <property type="project" value="TreeGrafter"/>
</dbReference>
<dbReference type="Proteomes" id="UP000010467">
    <property type="component" value="Chromosome"/>
</dbReference>
<evidence type="ECO:0000256" key="2">
    <source>
        <dbReference type="ARBA" id="ARBA00022723"/>
    </source>
</evidence>
<accession>L0A4Q8</accession>
<dbReference type="Pfam" id="PF02633">
    <property type="entry name" value="Creatininase"/>
    <property type="match status" value="1"/>
</dbReference>
<dbReference type="eggNOG" id="COG1402">
    <property type="taxonomic scope" value="Bacteria"/>
</dbReference>
<keyword evidence="7" id="KW-1185">Reference proteome</keyword>
<protein>
    <submittedName>
        <fullName evidence="6">Creatinine amidohydrolase</fullName>
    </submittedName>
</protein>
<keyword evidence="2" id="KW-0479">Metal-binding</keyword>
<dbReference type="PATRIC" id="fig|937777.3.peg.3417"/>
<name>L0A4Q8_DEIPD</name>
<comment type="cofactor">
    <cofactor evidence="1">
        <name>Zn(2+)</name>
        <dbReference type="ChEBI" id="CHEBI:29105"/>
    </cofactor>
</comment>
<dbReference type="EMBL" id="CP003382">
    <property type="protein sequence ID" value="AFZ68841.1"/>
    <property type="molecule type" value="Genomic_DNA"/>
</dbReference>
<dbReference type="GO" id="GO:0046872">
    <property type="term" value="F:metal ion binding"/>
    <property type="evidence" value="ECO:0007669"/>
    <property type="project" value="UniProtKB-KW"/>
</dbReference>
<evidence type="ECO:0000256" key="4">
    <source>
        <dbReference type="ARBA" id="ARBA00022833"/>
    </source>
</evidence>
<evidence type="ECO:0000313" key="7">
    <source>
        <dbReference type="Proteomes" id="UP000010467"/>
    </source>
</evidence>
<comment type="similarity">
    <text evidence="5">Belongs to the creatininase superfamily.</text>
</comment>
<dbReference type="HOGENOM" id="CLU_055029_3_1_0"/>
<dbReference type="KEGG" id="dpd:Deipe_3404"/>
<dbReference type="GO" id="GO:0016811">
    <property type="term" value="F:hydrolase activity, acting on carbon-nitrogen (but not peptide) bonds, in linear amides"/>
    <property type="evidence" value="ECO:0007669"/>
    <property type="project" value="TreeGrafter"/>
</dbReference>